<dbReference type="EMBL" id="OX459118">
    <property type="protein sequence ID" value="CAI9091827.1"/>
    <property type="molecule type" value="Genomic_DNA"/>
</dbReference>
<organism evidence="1 2">
    <name type="scientific">Oldenlandia corymbosa var. corymbosa</name>
    <dbReference type="NCBI Taxonomy" id="529605"/>
    <lineage>
        <taxon>Eukaryota</taxon>
        <taxon>Viridiplantae</taxon>
        <taxon>Streptophyta</taxon>
        <taxon>Embryophyta</taxon>
        <taxon>Tracheophyta</taxon>
        <taxon>Spermatophyta</taxon>
        <taxon>Magnoliopsida</taxon>
        <taxon>eudicotyledons</taxon>
        <taxon>Gunneridae</taxon>
        <taxon>Pentapetalae</taxon>
        <taxon>asterids</taxon>
        <taxon>lamiids</taxon>
        <taxon>Gentianales</taxon>
        <taxon>Rubiaceae</taxon>
        <taxon>Rubioideae</taxon>
        <taxon>Spermacoceae</taxon>
        <taxon>Hedyotis-Oldenlandia complex</taxon>
        <taxon>Oldenlandia</taxon>
    </lineage>
</organism>
<accession>A0AAV1CAH4</accession>
<dbReference type="AlphaFoldDB" id="A0AAV1CAH4"/>
<reference evidence="1" key="1">
    <citation type="submission" date="2023-03" db="EMBL/GenBank/DDBJ databases">
        <authorList>
            <person name="Julca I."/>
        </authorList>
    </citation>
    <scope>NUCLEOTIDE SEQUENCE</scope>
</reference>
<evidence type="ECO:0000313" key="1">
    <source>
        <dbReference type="EMBL" id="CAI9091827.1"/>
    </source>
</evidence>
<dbReference type="Proteomes" id="UP001161247">
    <property type="component" value="Chromosome 1"/>
</dbReference>
<sequence>MGGHKLVHHGWRRLQGNKEANQLWMYRITTMFFMDQVVKGRGGGGFVFVF</sequence>
<protein>
    <submittedName>
        <fullName evidence="1">OLC1v1021920C1</fullName>
    </submittedName>
</protein>
<proteinExistence type="predicted"/>
<gene>
    <name evidence="1" type="ORF">OLC1_LOCUS3651</name>
</gene>
<keyword evidence="2" id="KW-1185">Reference proteome</keyword>
<name>A0AAV1CAH4_OLDCO</name>
<evidence type="ECO:0000313" key="2">
    <source>
        <dbReference type="Proteomes" id="UP001161247"/>
    </source>
</evidence>